<organismHost>
    <name type="scientific">Musa</name>
    <dbReference type="NCBI Taxonomy" id="4640"/>
</organismHost>
<reference evidence="1" key="1">
    <citation type="submission" date="1999-05" db="EMBL/GenBank/DDBJ databases">
        <title>Molecular characterization of Banana Bunchy Top Virus from Egypt.</title>
        <authorList>
            <person name="Rezk A.A."/>
            <person name="Nakhla M.K."/>
            <person name="Abo El-Abbas F."/>
            <person name="El-Hammady M."/>
            <person name="Mazyad H.M."/>
            <person name="Maxwell D.P."/>
        </authorList>
    </citation>
    <scope>NUCLEOTIDE SEQUENCE</scope>
</reference>
<evidence type="ECO:0000313" key="1">
    <source>
        <dbReference type="EMBL" id="AAD31537.1"/>
    </source>
</evidence>
<dbReference type="EMBL" id="AF148139">
    <property type="protein sequence ID" value="AAD31537.1"/>
    <property type="molecule type" value="Genomic_DNA"/>
</dbReference>
<accession>Q9WIA1</accession>
<protein>
    <submittedName>
        <fullName evidence="1">Uncharacterized protein</fullName>
    </submittedName>
</protein>
<name>Q9WIA1_BBTV</name>
<proteinExistence type="predicted"/>
<sequence>MDAIGRRYHRIQPIIDNMYHASILELEESRLARYFLDLLKLRLTEASAEIIGTFVDFSTYRSETMTEKCVQYS</sequence>
<organism evidence="1">
    <name type="scientific">Banana bunchy top virus</name>
    <name type="common">BBTV</name>
    <dbReference type="NCBI Taxonomy" id="12585"/>
    <lineage>
        <taxon>Viruses</taxon>
        <taxon>Monodnaviria</taxon>
        <taxon>Shotokuvirae</taxon>
        <taxon>Cressdnaviricota</taxon>
        <taxon>Arfiviricetes</taxon>
        <taxon>Mulpavirales</taxon>
        <taxon>Nanoviridae</taxon>
        <taxon>Babuvirus</taxon>
        <taxon>Babuvirus musae</taxon>
    </lineage>
</organism>